<accession>F4PMW6</accession>
<reference evidence="3" key="1">
    <citation type="journal article" date="2011" name="Genome Res.">
        <title>Phylogeny-wide analysis of social amoeba genomes highlights ancient origins for complex intercellular communication.</title>
        <authorList>
            <person name="Heidel A.J."/>
            <person name="Lawal H.M."/>
            <person name="Felder M."/>
            <person name="Schilde C."/>
            <person name="Helps N.R."/>
            <person name="Tunggal B."/>
            <person name="Rivero F."/>
            <person name="John U."/>
            <person name="Schleicher M."/>
            <person name="Eichinger L."/>
            <person name="Platzer M."/>
            <person name="Noegel A.A."/>
            <person name="Schaap P."/>
            <person name="Gloeckner G."/>
        </authorList>
    </citation>
    <scope>NUCLEOTIDE SEQUENCE [LARGE SCALE GENOMIC DNA]</scope>
    <source>
        <strain evidence="3">SH3</strain>
    </source>
</reference>
<protein>
    <submittedName>
        <fullName evidence="2">Uncharacterized protein</fullName>
    </submittedName>
</protein>
<name>F4PMW6_CACFS</name>
<keyword evidence="1" id="KW-1133">Transmembrane helix</keyword>
<keyword evidence="1" id="KW-0472">Membrane</keyword>
<evidence type="ECO:0000313" key="2">
    <source>
        <dbReference type="EMBL" id="EGG23710.1"/>
    </source>
</evidence>
<evidence type="ECO:0000313" key="3">
    <source>
        <dbReference type="Proteomes" id="UP000007797"/>
    </source>
</evidence>
<dbReference type="KEGG" id="dfa:DFA_05844"/>
<evidence type="ECO:0000256" key="1">
    <source>
        <dbReference type="SAM" id="Phobius"/>
    </source>
</evidence>
<keyword evidence="1" id="KW-0812">Transmembrane</keyword>
<keyword evidence="3" id="KW-1185">Reference proteome</keyword>
<proteinExistence type="predicted"/>
<feature type="transmembrane region" description="Helical" evidence="1">
    <location>
        <begin position="248"/>
        <end position="272"/>
    </location>
</feature>
<dbReference type="EMBL" id="GL883008">
    <property type="protein sequence ID" value="EGG23710.1"/>
    <property type="molecule type" value="Genomic_DNA"/>
</dbReference>
<dbReference type="Proteomes" id="UP000007797">
    <property type="component" value="Unassembled WGS sequence"/>
</dbReference>
<dbReference type="RefSeq" id="XP_004361561.1">
    <property type="nucleotide sequence ID" value="XM_004361504.1"/>
</dbReference>
<dbReference type="AlphaFoldDB" id="F4PMW6"/>
<gene>
    <name evidence="2" type="ORF">DFA_05844</name>
</gene>
<dbReference type="GeneID" id="14874889"/>
<sequence length="273" mass="31131">MNRLNYFLSVYIISAIILFRGENNGYLFNFCQLNNNNNHNNNNHINNQNVGERIKNLNLMDSMSISYQHLIESKVPVNDDFYSTLLPPEGNEICHKPSNNSGMYIDDFIKEAVWMSRTNPDLIGNQNNVENLDIIAQTCAGAIAQRLCTLAFRLHDNPHQIAMDYCDPMFQESSCQSSFYPVTFQSYPLIPISIKECKKETSQISQSQTLDFQMLDIFQGSHTFTFKSQKPQTPIISEVVFNNQGDKAIPVVTALIVVFFMVAPIGFSIFTWL</sequence>
<organism evidence="2 3">
    <name type="scientific">Cavenderia fasciculata</name>
    <name type="common">Slime mold</name>
    <name type="synonym">Dictyostelium fasciculatum</name>
    <dbReference type="NCBI Taxonomy" id="261658"/>
    <lineage>
        <taxon>Eukaryota</taxon>
        <taxon>Amoebozoa</taxon>
        <taxon>Evosea</taxon>
        <taxon>Eumycetozoa</taxon>
        <taxon>Dictyostelia</taxon>
        <taxon>Acytosteliales</taxon>
        <taxon>Cavenderiaceae</taxon>
        <taxon>Cavenderia</taxon>
    </lineage>
</organism>